<dbReference type="Proteomes" id="UP000481872">
    <property type="component" value="Unassembled WGS sequence"/>
</dbReference>
<dbReference type="CDD" id="cd03674">
    <property type="entry name" value="NUDIX_Hydrolase"/>
    <property type="match status" value="1"/>
</dbReference>
<accession>A0A6M0H3S9</accession>
<dbReference type="EMBL" id="JAAGPU010000012">
    <property type="protein sequence ID" value="NEU04723.1"/>
    <property type="molecule type" value="Genomic_DNA"/>
</dbReference>
<organism evidence="3 4">
    <name type="scientific">Clostridium senegalense</name>
    <dbReference type="NCBI Taxonomy" id="1465809"/>
    <lineage>
        <taxon>Bacteria</taxon>
        <taxon>Bacillati</taxon>
        <taxon>Bacillota</taxon>
        <taxon>Clostridia</taxon>
        <taxon>Eubacteriales</taxon>
        <taxon>Clostridiaceae</taxon>
        <taxon>Clostridium</taxon>
    </lineage>
</organism>
<dbReference type="AlphaFoldDB" id="A0A6M0H3S9"/>
<sequence length="198" mass="23087">MNFKKQIEKFTPNNEQEIQDKKIILQYIEKFPHNILVRENEFAHITSSGFILNENLDKMLMIHHNIRKTWSWTGGHVDGDKDFLHVAIKEAKEETGINNVKPLGSEIVSLDVLPVDGHIKNGKYVNTHIHLSVAYILIVSEEERLKVKDDENSAVAWFKIDKLNGKYFSDRDIYLYNKLINRAKDINRNNEFNIGKNK</sequence>
<evidence type="ECO:0000313" key="3">
    <source>
        <dbReference type="EMBL" id="NEU04723.1"/>
    </source>
</evidence>
<dbReference type="InterPro" id="IPR000086">
    <property type="entry name" value="NUDIX_hydrolase_dom"/>
</dbReference>
<dbReference type="Gene3D" id="3.90.79.10">
    <property type="entry name" value="Nucleoside Triphosphate Pyrophosphohydrolase"/>
    <property type="match status" value="1"/>
</dbReference>
<gene>
    <name evidence="3" type="ORF">G3M99_07635</name>
</gene>
<dbReference type="PANTHER" id="PTHR43736">
    <property type="entry name" value="ADP-RIBOSE PYROPHOSPHATASE"/>
    <property type="match status" value="1"/>
</dbReference>
<protein>
    <submittedName>
        <fullName evidence="3">NUDIX hydrolase</fullName>
    </submittedName>
</protein>
<name>A0A6M0H3S9_9CLOT</name>
<evidence type="ECO:0000256" key="1">
    <source>
        <dbReference type="ARBA" id="ARBA00005582"/>
    </source>
</evidence>
<evidence type="ECO:0000259" key="2">
    <source>
        <dbReference type="PROSITE" id="PS51462"/>
    </source>
</evidence>
<feature type="domain" description="Nudix hydrolase" evidence="2">
    <location>
        <begin position="42"/>
        <end position="181"/>
    </location>
</feature>
<comment type="similarity">
    <text evidence="1">Belongs to the Nudix hydrolase family.</text>
</comment>
<dbReference type="PROSITE" id="PS51462">
    <property type="entry name" value="NUDIX"/>
    <property type="match status" value="1"/>
</dbReference>
<dbReference type="SUPFAM" id="SSF55811">
    <property type="entry name" value="Nudix"/>
    <property type="match status" value="1"/>
</dbReference>
<keyword evidence="3" id="KW-0378">Hydrolase</keyword>
<evidence type="ECO:0000313" key="4">
    <source>
        <dbReference type="Proteomes" id="UP000481872"/>
    </source>
</evidence>
<dbReference type="RefSeq" id="WP_199869734.1">
    <property type="nucleotide sequence ID" value="NZ_JAAGPU010000012.1"/>
</dbReference>
<dbReference type="Pfam" id="PF00293">
    <property type="entry name" value="NUDIX"/>
    <property type="match status" value="1"/>
</dbReference>
<dbReference type="InterPro" id="IPR015797">
    <property type="entry name" value="NUDIX_hydrolase-like_dom_sf"/>
</dbReference>
<keyword evidence="4" id="KW-1185">Reference proteome</keyword>
<comment type="caution">
    <text evidence="3">The sequence shown here is derived from an EMBL/GenBank/DDBJ whole genome shotgun (WGS) entry which is preliminary data.</text>
</comment>
<dbReference type="PANTHER" id="PTHR43736:SF1">
    <property type="entry name" value="DIHYDRONEOPTERIN TRIPHOSPHATE DIPHOSPHATASE"/>
    <property type="match status" value="1"/>
</dbReference>
<proteinExistence type="inferred from homology"/>
<dbReference type="GO" id="GO:0016787">
    <property type="term" value="F:hydrolase activity"/>
    <property type="evidence" value="ECO:0007669"/>
    <property type="project" value="UniProtKB-KW"/>
</dbReference>
<reference evidence="3 4" key="1">
    <citation type="submission" date="2020-02" db="EMBL/GenBank/DDBJ databases">
        <title>Genome assembly of a novel Clostridium senegalense strain.</title>
        <authorList>
            <person name="Gupta T.B."/>
            <person name="Jauregui R."/>
            <person name="Maclean P."/>
            <person name="Nawarathana A."/>
            <person name="Brightwell G."/>
        </authorList>
    </citation>
    <scope>NUCLEOTIDE SEQUENCE [LARGE SCALE GENOMIC DNA]</scope>
    <source>
        <strain evidence="3 4">AGRFS4</strain>
    </source>
</reference>